<feature type="compositionally biased region" description="Polar residues" evidence="1">
    <location>
        <begin position="808"/>
        <end position="835"/>
    </location>
</feature>
<evidence type="ECO:0000256" key="1">
    <source>
        <dbReference type="SAM" id="MobiDB-lite"/>
    </source>
</evidence>
<dbReference type="Pfam" id="PF15741">
    <property type="entry name" value="LRIF1"/>
    <property type="match status" value="2"/>
</dbReference>
<keyword evidence="2" id="KW-1185">Reference proteome</keyword>
<keyword evidence="3" id="KW-0675">Receptor</keyword>
<dbReference type="GO" id="GO:0042974">
    <property type="term" value="F:nuclear retinoic acid receptor binding"/>
    <property type="evidence" value="ECO:0007669"/>
    <property type="project" value="InterPro"/>
</dbReference>
<dbReference type="InterPro" id="IPR026191">
    <property type="entry name" value="LRIF1"/>
</dbReference>
<evidence type="ECO:0000313" key="3">
    <source>
        <dbReference type="RefSeq" id="XP_012690466.2"/>
    </source>
</evidence>
<dbReference type="RefSeq" id="XP_012690466.2">
    <property type="nucleotide sequence ID" value="XM_012835012.2"/>
</dbReference>
<feature type="region of interest" description="Disordered" evidence="1">
    <location>
        <begin position="780"/>
        <end position="866"/>
    </location>
</feature>
<feature type="region of interest" description="Disordered" evidence="1">
    <location>
        <begin position="393"/>
        <end position="415"/>
    </location>
</feature>
<feature type="region of interest" description="Disordered" evidence="1">
    <location>
        <begin position="342"/>
        <end position="377"/>
    </location>
</feature>
<feature type="compositionally biased region" description="Low complexity" evidence="1">
    <location>
        <begin position="356"/>
        <end position="366"/>
    </location>
</feature>
<protein>
    <submittedName>
        <fullName evidence="3">Ligand-dependent nuclear receptor-interacting factor 1</fullName>
    </submittedName>
</protein>
<proteinExistence type="predicted"/>
<dbReference type="AlphaFoldDB" id="A0A6P3W5Z5"/>
<accession>A0A6P3W5Z5</accession>
<dbReference type="CTD" id="55791"/>
<reference evidence="3" key="1">
    <citation type="submission" date="2025-08" db="UniProtKB">
        <authorList>
            <consortium name="RefSeq"/>
        </authorList>
    </citation>
    <scope>IDENTIFICATION</scope>
</reference>
<dbReference type="GeneID" id="105906816"/>
<gene>
    <name evidence="3" type="primary">lrif1</name>
</gene>
<dbReference type="PANTHER" id="PTHR16131:SF2">
    <property type="entry name" value="LIGAND-DEPENDENT NUCLEAR RECEPTOR-INTERACTING FACTOR 1"/>
    <property type="match status" value="1"/>
</dbReference>
<dbReference type="Proteomes" id="UP000515152">
    <property type="component" value="Chromosome 4"/>
</dbReference>
<feature type="compositionally biased region" description="Polar residues" evidence="1">
    <location>
        <begin position="534"/>
        <end position="547"/>
    </location>
</feature>
<feature type="region of interest" description="Disordered" evidence="1">
    <location>
        <begin position="696"/>
        <end position="724"/>
    </location>
</feature>
<dbReference type="OrthoDB" id="9944055at2759"/>
<dbReference type="GO" id="GO:0006355">
    <property type="term" value="P:regulation of DNA-templated transcription"/>
    <property type="evidence" value="ECO:0007669"/>
    <property type="project" value="InterPro"/>
</dbReference>
<organism evidence="2 3">
    <name type="scientific">Clupea harengus</name>
    <name type="common">Atlantic herring</name>
    <dbReference type="NCBI Taxonomy" id="7950"/>
    <lineage>
        <taxon>Eukaryota</taxon>
        <taxon>Metazoa</taxon>
        <taxon>Chordata</taxon>
        <taxon>Craniata</taxon>
        <taxon>Vertebrata</taxon>
        <taxon>Euteleostomi</taxon>
        <taxon>Actinopterygii</taxon>
        <taxon>Neopterygii</taxon>
        <taxon>Teleostei</taxon>
        <taxon>Clupei</taxon>
        <taxon>Clupeiformes</taxon>
        <taxon>Clupeoidei</taxon>
        <taxon>Clupeidae</taxon>
        <taxon>Clupea</taxon>
    </lineage>
</organism>
<sequence>MEGGTGVFYQVMPAVGPDGKNVMKLIPVQKVNGQFIPMQTTSSKTDGLGAQTVIPQPVRIMPPSVSHNKIPVVEPTVDGQFILKGPTNTNIRLIKSQQPVNSPKVLVGKVRLPIITPKTTQSLVSLPVNISGSAVACPNITQLPVTVSSPRLPSGHYLQIPPDAKVQTLPASALPQSIKKRILNLPYDTASTEKPSTVVYVSPVNSMKIVTSQLKDSAPPMTQNISPTVGVSNKEGSTYSLSGLVQSPTLSASDSVMKWVVQQGDGSSSPCLVPASPTCMTSEILKAVAHMEKKISLTSNLSSSQESQKMISPSKDNALVMCNGKVYFVTKRDSGLCVSASHATAKEGSSSRKPTESPSSSSGSHKSVTKQDPQPICIGDDSDEIIDLCDDDPQTYGTSGTGVKDRAGVTTTEEEDDSNVIFVSYIPPQTSVKSNAKDASSVTCGVQSDEPMLVQNNSELTKQISSEHENCASGKQTETCQDMINAEPVSEIQTRVDLTTEEQRLDEQELASQNGQSLEDEEVHLQACLSTVTEDSTDNVQAQNNTAPEARTDSGLDGELAPAGMESNCRQGIKVIKKGPSDIEDAAQNTENTSQDTSEVQSLIVPVTNISIKKVDRPSQHEWDCKMRQLQLFGITKEIRISLKRIHSVKKDTPAETRSINKRTLEGIRRLIQGSQMEIKAKKLIEAQVHLAKDAKRRKVESSRATSANTSQSQGTDQPHVSLEGGLFNSLRSKMNSLTADAGFSTIVPVLNIVPSASVGGEPAIVSAGVLEGKVFDADTTNDADRLPSTNADRLAQEDSAAGPQVNPGESQSSIAETCSSHISISKQAATSGKSDLQPEEVLKRREEPSQLGVEPSHSACEDGRSTTKVLNEELFSTEAMEPEEIKRCEKIKRLKALLKEKEAALEMIRRKMSM</sequence>
<feature type="region of interest" description="Disordered" evidence="1">
    <location>
        <begin position="534"/>
        <end position="555"/>
    </location>
</feature>
<evidence type="ECO:0000313" key="2">
    <source>
        <dbReference type="Proteomes" id="UP000515152"/>
    </source>
</evidence>
<name>A0A6P3W5Z5_CLUHA</name>
<dbReference type="KEGG" id="char:105906816"/>
<feature type="compositionally biased region" description="Polar residues" evidence="1">
    <location>
        <begin position="703"/>
        <end position="719"/>
    </location>
</feature>
<dbReference type="PANTHER" id="PTHR16131">
    <property type="entry name" value="LIGAND-DEPENDENT NUCLEAR RECEPTOR-INTERACTING FACTOR 1"/>
    <property type="match status" value="1"/>
</dbReference>